<reference evidence="1" key="1">
    <citation type="submission" date="2022-09" db="EMBL/GenBank/DDBJ databases">
        <title>Interaction between co-microsymbionts with complementary sets of symbiotic genes in legume-rhizobium systems.</title>
        <authorList>
            <person name="Safronova V."/>
            <person name="Sazanova A."/>
            <person name="Afonin A."/>
            <person name="Chirak E."/>
        </authorList>
    </citation>
    <scope>NUCLEOTIDE SEQUENCE</scope>
    <source>
        <strain evidence="1">A18/3m</strain>
    </source>
</reference>
<proteinExistence type="predicted"/>
<name>A0ACD4D647_9HYPH</name>
<dbReference type="Proteomes" id="UP001061991">
    <property type="component" value="Chromosome"/>
</dbReference>
<evidence type="ECO:0000313" key="1">
    <source>
        <dbReference type="EMBL" id="UXN61254.1"/>
    </source>
</evidence>
<accession>A0ACD4D647</accession>
<keyword evidence="1" id="KW-0067">ATP-binding</keyword>
<evidence type="ECO:0000313" key="2">
    <source>
        <dbReference type="Proteomes" id="UP001061991"/>
    </source>
</evidence>
<keyword evidence="2" id="KW-1185">Reference proteome</keyword>
<sequence>MRIWRLKSRTLWRRAVERLIQARFVLGVAAFITALVLNSGASWWLSFSILMLVLLAVVMLSAAFPRTMARQTDTNIHDPAIFSLSGQQLAAQLPDPLIIFDHEGTILYVNPAANNAFPPLARGGALLMHFRAPEMQTLVQSVVADAMARSVDYFERVPVERWYRATVLLLDQAGGADRQYLLSFRDQTEAHRLERMRSDFIANASHELRTPLASLSGFIETLRGPARNDEAARDNFLQIMQKQAERMARLIDDLLSLSRIEMKAHIAVKDQVDLAVVLNHVADSLSPLAAELGVEFERNIDAGPINVLGDRDELTQVFQNLLENACKYGQSGKKIIIELKREGGAIKATIQDFGPGIPDEHIPRLTERFYRVSLETSRAQKGTGLGLAIVKHILTRHRARLIVRSKVGEGSSFTVAF</sequence>
<organism evidence="1 2">
    <name type="scientific">Phyllobacterium zundukense</name>
    <dbReference type="NCBI Taxonomy" id="1867719"/>
    <lineage>
        <taxon>Bacteria</taxon>
        <taxon>Pseudomonadati</taxon>
        <taxon>Pseudomonadota</taxon>
        <taxon>Alphaproteobacteria</taxon>
        <taxon>Hyphomicrobiales</taxon>
        <taxon>Phyllobacteriaceae</taxon>
        <taxon>Phyllobacterium</taxon>
    </lineage>
</organism>
<protein>
    <submittedName>
        <fullName evidence="1">ATP-binding protein</fullName>
    </submittedName>
</protein>
<dbReference type="EMBL" id="CP104973">
    <property type="protein sequence ID" value="UXN61254.1"/>
    <property type="molecule type" value="Genomic_DNA"/>
</dbReference>
<gene>
    <name evidence="1" type="ORF">N8E88_14300</name>
</gene>
<keyword evidence="1" id="KW-0547">Nucleotide-binding</keyword>